<dbReference type="PANTHER" id="PTHR21047:SF2">
    <property type="entry name" value="THYMIDINE DIPHOSPHO-4-KETO-RHAMNOSE 3,5-EPIMERASE"/>
    <property type="match status" value="1"/>
</dbReference>
<dbReference type="GO" id="GO:0005829">
    <property type="term" value="C:cytosol"/>
    <property type="evidence" value="ECO:0007669"/>
    <property type="project" value="TreeGrafter"/>
</dbReference>
<evidence type="ECO:0000313" key="9">
    <source>
        <dbReference type="Proteomes" id="UP000619295"/>
    </source>
</evidence>
<comment type="pathway">
    <text evidence="7">Carbohydrate biosynthesis; dTDP-L-rhamnose biosynthesis.</text>
</comment>
<proteinExistence type="inferred from homology"/>
<evidence type="ECO:0000256" key="2">
    <source>
        <dbReference type="ARBA" id="ARBA00001997"/>
    </source>
</evidence>
<name>A0A927I085_9HYPH</name>
<evidence type="ECO:0000256" key="5">
    <source>
        <dbReference type="PIRSR" id="PIRSR600888-1"/>
    </source>
</evidence>
<organism evidence="8 9">
    <name type="scientific">Bosea spartocytisi</name>
    <dbReference type="NCBI Taxonomy" id="2773451"/>
    <lineage>
        <taxon>Bacteria</taxon>
        <taxon>Pseudomonadati</taxon>
        <taxon>Pseudomonadota</taxon>
        <taxon>Alphaproteobacteria</taxon>
        <taxon>Hyphomicrobiales</taxon>
        <taxon>Boseaceae</taxon>
        <taxon>Bosea</taxon>
    </lineage>
</organism>
<dbReference type="SUPFAM" id="SSF51182">
    <property type="entry name" value="RmlC-like cupins"/>
    <property type="match status" value="1"/>
</dbReference>
<evidence type="ECO:0000313" key="8">
    <source>
        <dbReference type="EMBL" id="MBD3848395.1"/>
    </source>
</evidence>
<comment type="caution">
    <text evidence="8">The sequence shown here is derived from an EMBL/GenBank/DDBJ whole genome shotgun (WGS) entry which is preliminary data.</text>
</comment>
<evidence type="ECO:0000256" key="7">
    <source>
        <dbReference type="RuleBase" id="RU364069"/>
    </source>
</evidence>
<feature type="active site" description="Proton donor" evidence="5">
    <location>
        <position position="132"/>
    </location>
</feature>
<dbReference type="PANTHER" id="PTHR21047">
    <property type="entry name" value="DTDP-6-DEOXY-D-GLUCOSE-3,5 EPIMERASE"/>
    <property type="match status" value="1"/>
</dbReference>
<feature type="site" description="Participates in a stacking interaction with the thymidine ring of dTDP-4-oxo-6-deoxyglucose" evidence="6">
    <location>
        <position position="138"/>
    </location>
</feature>
<reference evidence="8" key="1">
    <citation type="submission" date="2020-09" db="EMBL/GenBank/DDBJ databases">
        <title>Bosea spartocytisi sp. nov. a root nodule endophyte of Spartocytisus supranubius in the high mountain ecosystem fo the Teide National Park (Canary Islands, Spain).</title>
        <authorList>
            <person name="Pulido-Suarez L."/>
            <person name="Peix A."/>
            <person name="Igual J.M."/>
            <person name="Socas-Perez N."/>
            <person name="Velazquez E."/>
            <person name="Flores-Felix J.D."/>
            <person name="Leon-Barrios M."/>
        </authorList>
    </citation>
    <scope>NUCLEOTIDE SEQUENCE</scope>
    <source>
        <strain evidence="8">SSUT16</strain>
    </source>
</reference>
<dbReference type="GO" id="GO:0000271">
    <property type="term" value="P:polysaccharide biosynthetic process"/>
    <property type="evidence" value="ECO:0007669"/>
    <property type="project" value="TreeGrafter"/>
</dbReference>
<dbReference type="CDD" id="cd00438">
    <property type="entry name" value="cupin_RmlC"/>
    <property type="match status" value="1"/>
</dbReference>
<dbReference type="AlphaFoldDB" id="A0A927I085"/>
<dbReference type="Pfam" id="PF00908">
    <property type="entry name" value="dTDP_sugar_isom"/>
    <property type="match status" value="1"/>
</dbReference>
<dbReference type="InterPro" id="IPR000888">
    <property type="entry name" value="RmlC-like"/>
</dbReference>
<dbReference type="GO" id="GO:0019305">
    <property type="term" value="P:dTDP-rhamnose biosynthetic process"/>
    <property type="evidence" value="ECO:0007669"/>
    <property type="project" value="UniProtKB-UniRule"/>
</dbReference>
<evidence type="ECO:0000256" key="1">
    <source>
        <dbReference type="ARBA" id="ARBA00001298"/>
    </source>
</evidence>
<comment type="subunit">
    <text evidence="7">Homodimer.</text>
</comment>
<keyword evidence="7 8" id="KW-0413">Isomerase</keyword>
<dbReference type="NCBIfam" id="TIGR01221">
    <property type="entry name" value="rmlC"/>
    <property type="match status" value="1"/>
</dbReference>
<keyword evidence="9" id="KW-1185">Reference proteome</keyword>
<dbReference type="RefSeq" id="WP_191125480.1">
    <property type="nucleotide sequence ID" value="NZ_JACXWY010000018.1"/>
</dbReference>
<comment type="catalytic activity">
    <reaction evidence="1 7">
        <text>dTDP-4-dehydro-6-deoxy-alpha-D-glucose = dTDP-4-dehydro-beta-L-rhamnose</text>
        <dbReference type="Rhea" id="RHEA:16969"/>
        <dbReference type="ChEBI" id="CHEBI:57649"/>
        <dbReference type="ChEBI" id="CHEBI:62830"/>
        <dbReference type="EC" id="5.1.3.13"/>
    </reaction>
</comment>
<dbReference type="InterPro" id="IPR011051">
    <property type="entry name" value="RmlC_Cupin_sf"/>
</dbReference>
<evidence type="ECO:0000256" key="4">
    <source>
        <dbReference type="ARBA" id="ARBA00019595"/>
    </source>
</evidence>
<dbReference type="EMBL" id="JACXWY010000018">
    <property type="protein sequence ID" value="MBD3848395.1"/>
    <property type="molecule type" value="Genomic_DNA"/>
</dbReference>
<accession>A0A927I085</accession>
<evidence type="ECO:0000256" key="6">
    <source>
        <dbReference type="PIRSR" id="PIRSR600888-3"/>
    </source>
</evidence>
<sequence length="189" mass="21072">MHFSKTSVEGAMVIDPAPHVDARGRFMRAWCLQEFAEQGIAFEPVQANMGISTKRGTIRGMHFQEAPDGEAKLVRCTRGAMFDVVLDMRRDSPSYGAWCGVKLSGDNGRMLYLPEGCAHGYQTLEPDTEMHYMTSAFYTPGAARGVRFDDPAFGIVWPLAVTEISEQDRNWPPVRIVPDRVEADARLMA</sequence>
<comment type="similarity">
    <text evidence="7">Belongs to the dTDP-4-dehydrorhamnose 3,5-epimerase family.</text>
</comment>
<gene>
    <name evidence="8" type="primary">rfbC</name>
    <name evidence="8" type="ORF">IED13_22085</name>
</gene>
<dbReference type="Gene3D" id="2.60.120.10">
    <property type="entry name" value="Jelly Rolls"/>
    <property type="match status" value="1"/>
</dbReference>
<feature type="active site" description="Proton acceptor" evidence="5">
    <location>
        <position position="62"/>
    </location>
</feature>
<dbReference type="Proteomes" id="UP000619295">
    <property type="component" value="Unassembled WGS sequence"/>
</dbReference>
<comment type="function">
    <text evidence="2 7">Catalyzes the epimerization of the C3' and C5'positions of dTDP-6-deoxy-D-xylo-4-hexulose, forming dTDP-6-deoxy-L-lyxo-4-hexulose.</text>
</comment>
<dbReference type="InterPro" id="IPR014710">
    <property type="entry name" value="RmlC-like_jellyroll"/>
</dbReference>
<evidence type="ECO:0000256" key="3">
    <source>
        <dbReference type="ARBA" id="ARBA00012098"/>
    </source>
</evidence>
<dbReference type="EC" id="5.1.3.13" evidence="3 7"/>
<protein>
    <recommendedName>
        <fullName evidence="4 7">dTDP-4-dehydrorhamnose 3,5-epimerase</fullName>
        <ecNumber evidence="3 7">5.1.3.13</ecNumber>
    </recommendedName>
    <alternativeName>
        <fullName evidence="7">Thymidine diphospho-4-keto-rhamnose 3,5-epimerase</fullName>
    </alternativeName>
</protein>
<dbReference type="GO" id="GO:0008830">
    <property type="term" value="F:dTDP-4-dehydrorhamnose 3,5-epimerase activity"/>
    <property type="evidence" value="ECO:0007669"/>
    <property type="project" value="UniProtKB-UniRule"/>
</dbReference>